<evidence type="ECO:0000313" key="2">
    <source>
        <dbReference type="EMBL" id="KAG2632117.1"/>
    </source>
</evidence>
<dbReference type="EMBL" id="CM029040">
    <property type="protein sequence ID" value="KAG2632117.1"/>
    <property type="molecule type" value="Genomic_DNA"/>
</dbReference>
<gene>
    <name evidence="2" type="ORF">PVAP13_2NG059500</name>
</gene>
<keyword evidence="3" id="KW-1185">Reference proteome</keyword>
<dbReference type="InterPro" id="IPR032675">
    <property type="entry name" value="LRR_dom_sf"/>
</dbReference>
<proteinExistence type="predicted"/>
<dbReference type="PANTHER" id="PTHR33463">
    <property type="entry name" value="NB-ARC DOMAIN-CONTAINING PROTEIN-RELATED"/>
    <property type="match status" value="1"/>
</dbReference>
<sequence>MSILSQLKTLEITWCGDLREVFTLDYDAKNYAEKQRQPVILDFPSLKRIHLHELPSLQRICGVRMSTPNLETLKIRGCWSLRRLPDVSGSSKVVECDCEKEWWDKLEWDDGSQASRYKPIHSRYYKKTLLRRTVLR</sequence>
<protein>
    <recommendedName>
        <fullName evidence="1">Disease resistance protein At4g27190-like leucine-rich repeats domain-containing protein</fullName>
    </recommendedName>
</protein>
<dbReference type="InterPro" id="IPR057135">
    <property type="entry name" value="At4g27190-like_LRR"/>
</dbReference>
<dbReference type="InterPro" id="IPR050905">
    <property type="entry name" value="Plant_NBS-LRR"/>
</dbReference>
<reference evidence="2" key="1">
    <citation type="submission" date="2020-05" db="EMBL/GenBank/DDBJ databases">
        <title>WGS assembly of Panicum virgatum.</title>
        <authorList>
            <person name="Lovell J.T."/>
            <person name="Jenkins J."/>
            <person name="Shu S."/>
            <person name="Juenger T.E."/>
            <person name="Schmutz J."/>
        </authorList>
    </citation>
    <scope>NUCLEOTIDE SEQUENCE</scope>
    <source>
        <strain evidence="2">AP13</strain>
    </source>
</reference>
<dbReference type="Pfam" id="PF23247">
    <property type="entry name" value="LRR_RPS2"/>
    <property type="match status" value="1"/>
</dbReference>
<accession>A0A8T0VCR1</accession>
<dbReference type="AlphaFoldDB" id="A0A8T0VCR1"/>
<evidence type="ECO:0000313" key="3">
    <source>
        <dbReference type="Proteomes" id="UP000823388"/>
    </source>
</evidence>
<dbReference type="Gene3D" id="3.80.10.10">
    <property type="entry name" value="Ribonuclease Inhibitor"/>
    <property type="match status" value="1"/>
</dbReference>
<name>A0A8T0VCR1_PANVG</name>
<evidence type="ECO:0000259" key="1">
    <source>
        <dbReference type="Pfam" id="PF23247"/>
    </source>
</evidence>
<feature type="domain" description="Disease resistance protein At4g27190-like leucine-rich repeats" evidence="1">
    <location>
        <begin position="3"/>
        <end position="84"/>
    </location>
</feature>
<dbReference type="PANTHER" id="PTHR33463:SF148">
    <property type="entry name" value="NB-ARC DOMAIN-CONTAINING PROTEIN"/>
    <property type="match status" value="1"/>
</dbReference>
<comment type="caution">
    <text evidence="2">The sequence shown here is derived from an EMBL/GenBank/DDBJ whole genome shotgun (WGS) entry which is preliminary data.</text>
</comment>
<dbReference type="Proteomes" id="UP000823388">
    <property type="component" value="Chromosome 2N"/>
</dbReference>
<organism evidence="2 3">
    <name type="scientific">Panicum virgatum</name>
    <name type="common">Blackwell switchgrass</name>
    <dbReference type="NCBI Taxonomy" id="38727"/>
    <lineage>
        <taxon>Eukaryota</taxon>
        <taxon>Viridiplantae</taxon>
        <taxon>Streptophyta</taxon>
        <taxon>Embryophyta</taxon>
        <taxon>Tracheophyta</taxon>
        <taxon>Spermatophyta</taxon>
        <taxon>Magnoliopsida</taxon>
        <taxon>Liliopsida</taxon>
        <taxon>Poales</taxon>
        <taxon>Poaceae</taxon>
        <taxon>PACMAD clade</taxon>
        <taxon>Panicoideae</taxon>
        <taxon>Panicodae</taxon>
        <taxon>Paniceae</taxon>
        <taxon>Panicinae</taxon>
        <taxon>Panicum</taxon>
        <taxon>Panicum sect. Hiantes</taxon>
    </lineage>
</organism>